<protein>
    <submittedName>
        <fullName evidence="1">Uncharacterized protein</fullName>
    </submittedName>
</protein>
<keyword evidence="2" id="KW-1185">Reference proteome</keyword>
<dbReference type="Proteomes" id="UP000005095">
    <property type="component" value="Chromosome"/>
</dbReference>
<dbReference type="STRING" id="28892.Metli_1622"/>
<dbReference type="HOGENOM" id="CLU_1280810_0_0_2"/>
<dbReference type="PATRIC" id="fig|28892.9.peg.1757"/>
<evidence type="ECO:0000313" key="2">
    <source>
        <dbReference type="Proteomes" id="UP000005095"/>
    </source>
</evidence>
<evidence type="ECO:0000313" key="1">
    <source>
        <dbReference type="EMBL" id="EJG07570.1"/>
    </source>
</evidence>
<proteinExistence type="predicted"/>
<organism evidence="1 2">
    <name type="scientific">Methanofollis liminatans DSM 4140</name>
    <dbReference type="NCBI Taxonomy" id="28892"/>
    <lineage>
        <taxon>Archaea</taxon>
        <taxon>Methanobacteriati</taxon>
        <taxon>Methanobacteriota</taxon>
        <taxon>Stenosarchaea group</taxon>
        <taxon>Methanomicrobia</taxon>
        <taxon>Methanomicrobiales</taxon>
        <taxon>Methanomicrobiaceae</taxon>
        <taxon>Methanofollis</taxon>
    </lineage>
</organism>
<sequence length="215" mass="22548">MGNAPCAGIIETAAAWGDAQDYIPPSPLSCMVGARSAARVPDARGTFEGAGSIARNTREEQGQDVREARAVTATKCIPIAILLLCLAAPLLAAGCVSGGDDDVAVVEYHRTGGIAGFDDRLVIYENGTATVSRHGTFTTFSPDPQALARVRAIVASEAFQSLEESYLPQQQGYDLISYEVTAGGKRVRAEDGAVPAALEPLITELNEIIRESTAP</sequence>
<accession>J1L490</accession>
<gene>
    <name evidence="1" type="ORF">Metli_1622</name>
</gene>
<reference evidence="1 2" key="1">
    <citation type="submission" date="2011-08" db="EMBL/GenBank/DDBJ databases">
        <title>The complete genome of Methanofollis liminatans DSM 4140.</title>
        <authorList>
            <consortium name="US DOE Joint Genome Institute (JGI-PGF)"/>
            <person name="Lucas S."/>
            <person name="Han J."/>
            <person name="Lapidus A."/>
            <person name="Bruce D."/>
            <person name="Goodwin L."/>
            <person name="Pitluck S."/>
            <person name="Peters L."/>
            <person name="Kyrpides N."/>
            <person name="Mavromatis K."/>
            <person name="Ivanova N."/>
            <person name="Mikhailova N."/>
            <person name="Lu M."/>
            <person name="Detter J.C."/>
            <person name="Tapia R."/>
            <person name="Han C."/>
            <person name="Land M."/>
            <person name="Hauser L."/>
            <person name="Markowitz V."/>
            <person name="Cheng J.-F."/>
            <person name="Hugenholtz P."/>
            <person name="Woyke T."/>
            <person name="Wu D."/>
            <person name="Spring S."/>
            <person name="Schuler E."/>
            <person name="Brambilla E."/>
            <person name="Klenk H.-P."/>
            <person name="Eisen J.A."/>
        </authorList>
    </citation>
    <scope>NUCLEOTIDE SEQUENCE [LARGE SCALE GENOMIC DNA]</scope>
    <source>
        <strain evidence="1 2">DSM 4140</strain>
    </source>
</reference>
<dbReference type="AlphaFoldDB" id="J1L490"/>
<dbReference type="EMBL" id="CM001555">
    <property type="protein sequence ID" value="EJG07570.1"/>
    <property type="molecule type" value="Genomic_DNA"/>
</dbReference>
<name>J1L490_9EURY</name>